<dbReference type="PROSITE" id="PS01186">
    <property type="entry name" value="EGF_2"/>
    <property type="match status" value="2"/>
</dbReference>
<dbReference type="GO" id="GO:0007411">
    <property type="term" value="P:axon guidance"/>
    <property type="evidence" value="ECO:0007669"/>
    <property type="project" value="TreeGrafter"/>
</dbReference>
<feature type="disulfide bond" evidence="6">
    <location>
        <begin position="172"/>
        <end position="181"/>
    </location>
</feature>
<dbReference type="SMART" id="SM00179">
    <property type="entry name" value="EGF_CA"/>
    <property type="match status" value="4"/>
</dbReference>
<dbReference type="GO" id="GO:0007219">
    <property type="term" value="P:Notch signaling pathway"/>
    <property type="evidence" value="ECO:0007669"/>
    <property type="project" value="TreeGrafter"/>
</dbReference>
<dbReference type="SUPFAM" id="SSF57196">
    <property type="entry name" value="EGF/Laminin"/>
    <property type="match status" value="4"/>
</dbReference>
<dbReference type="PROSITE" id="PS50026">
    <property type="entry name" value="EGF_3"/>
    <property type="match status" value="4"/>
</dbReference>
<evidence type="ECO:0000259" key="7">
    <source>
        <dbReference type="PROSITE" id="PS50026"/>
    </source>
</evidence>
<feature type="disulfide bond" evidence="6">
    <location>
        <begin position="62"/>
        <end position="71"/>
    </location>
</feature>
<feature type="disulfide bond" evidence="6">
    <location>
        <begin position="43"/>
        <end position="60"/>
    </location>
</feature>
<dbReference type="GO" id="GO:0005886">
    <property type="term" value="C:plasma membrane"/>
    <property type="evidence" value="ECO:0007669"/>
    <property type="project" value="TreeGrafter"/>
</dbReference>
<gene>
    <name evidence="8" type="ORF">HPG69_002581</name>
</gene>
<evidence type="ECO:0000256" key="2">
    <source>
        <dbReference type="ARBA" id="ARBA00022729"/>
    </source>
</evidence>
<dbReference type="PANTHER" id="PTHR45836:SF23">
    <property type="entry name" value="NEUROGENIC LOCUS NOTCH HOMOLOG PROTEIN 1"/>
    <property type="match status" value="1"/>
</dbReference>
<dbReference type="PROSITE" id="PS00010">
    <property type="entry name" value="ASX_HYDROXYL"/>
    <property type="match status" value="2"/>
</dbReference>
<dbReference type="Pfam" id="PF07645">
    <property type="entry name" value="EGF_CA"/>
    <property type="match status" value="1"/>
</dbReference>
<dbReference type="InterPro" id="IPR000742">
    <property type="entry name" value="EGF"/>
</dbReference>
<dbReference type="InterPro" id="IPR001881">
    <property type="entry name" value="EGF-like_Ca-bd_dom"/>
</dbReference>
<comment type="caution">
    <text evidence="6">Lacks conserved residue(s) required for the propagation of feature annotation.</text>
</comment>
<dbReference type="FunFam" id="2.10.25.10:FF:000472">
    <property type="entry name" value="Uncharacterized protein, isoform A"/>
    <property type="match status" value="1"/>
</dbReference>
<evidence type="ECO:0000256" key="4">
    <source>
        <dbReference type="ARBA" id="ARBA00023157"/>
    </source>
</evidence>
<name>A0A7J7FRY7_DICBM</name>
<feature type="domain" description="EGF-like" evidence="7">
    <location>
        <begin position="184"/>
        <end position="220"/>
    </location>
</feature>
<evidence type="ECO:0000313" key="8">
    <source>
        <dbReference type="EMBL" id="KAF5929856.1"/>
    </source>
</evidence>
<evidence type="ECO:0000256" key="6">
    <source>
        <dbReference type="PROSITE-ProRule" id="PRU00076"/>
    </source>
</evidence>
<feature type="domain" description="EGF-like" evidence="7">
    <location>
        <begin position="34"/>
        <end position="72"/>
    </location>
</feature>
<dbReference type="FunFam" id="2.10.25.10:FF:000066">
    <property type="entry name" value="FAT atypical cadherin 4"/>
    <property type="match status" value="1"/>
</dbReference>
<comment type="caution">
    <text evidence="8">The sequence shown here is derived from an EMBL/GenBank/DDBJ whole genome shotgun (WGS) entry which is preliminary data.</text>
</comment>
<dbReference type="InterPro" id="IPR049883">
    <property type="entry name" value="NOTCH1_EGF-like"/>
</dbReference>
<evidence type="ECO:0000256" key="5">
    <source>
        <dbReference type="ARBA" id="ARBA00023180"/>
    </source>
</evidence>
<feature type="domain" description="EGF-like" evidence="7">
    <location>
        <begin position="74"/>
        <end position="113"/>
    </location>
</feature>
<organism evidence="8 9">
    <name type="scientific">Diceros bicornis minor</name>
    <name type="common">South-central black rhinoceros</name>
    <dbReference type="NCBI Taxonomy" id="77932"/>
    <lineage>
        <taxon>Eukaryota</taxon>
        <taxon>Metazoa</taxon>
        <taxon>Chordata</taxon>
        <taxon>Craniata</taxon>
        <taxon>Vertebrata</taxon>
        <taxon>Euteleostomi</taxon>
        <taxon>Mammalia</taxon>
        <taxon>Eutheria</taxon>
        <taxon>Laurasiatheria</taxon>
        <taxon>Perissodactyla</taxon>
        <taxon>Rhinocerotidae</taxon>
        <taxon>Diceros</taxon>
    </lineage>
</organism>
<accession>A0A7J7FRY7</accession>
<reference evidence="8 9" key="1">
    <citation type="journal article" date="2020" name="Mol. Biol. Evol.">
        <title>Interspecific Gene Flow and the Evolution of Specialization in Black and White Rhinoceros.</title>
        <authorList>
            <person name="Moodley Y."/>
            <person name="Westbury M.V."/>
            <person name="Russo I.M."/>
            <person name="Gopalakrishnan S."/>
            <person name="Rakotoarivelo A."/>
            <person name="Olsen R.A."/>
            <person name="Prost S."/>
            <person name="Tunstall T."/>
            <person name="Ryder O.A."/>
            <person name="Dalen L."/>
            <person name="Bruford M.W."/>
        </authorList>
    </citation>
    <scope>NUCLEOTIDE SEQUENCE [LARGE SCALE GENOMIC DNA]</scope>
    <source>
        <strain evidence="8">SBR-YM</strain>
        <tissue evidence="8">Skin</tissue>
    </source>
</reference>
<dbReference type="Pfam" id="PF12661">
    <property type="entry name" value="hEGF"/>
    <property type="match status" value="1"/>
</dbReference>
<sequence length="233" mass="26230">MKGINLKQHCSYFLKLYFSCECAPGWTGQNCSEEINECDSDPCLNGALCHESTIPGQFVCLCPPFYTGKFCHEHYSSCDPLNDPCRNNATCLTLVDGRHYCVCREEYNWYVFKWMTDYNDGDCEDEVNNLRCVCRPGFSGPLCEIETNECSSKPCKNNGTCVDPTNRFLCNCEPGYNGSFCELGMNECEISPCLDGENCVNRTGGYNCLCAPGYTVYLKHVYMVIIQKRSVGV</sequence>
<feature type="domain" description="EGF-like" evidence="7">
    <location>
        <begin position="146"/>
        <end position="182"/>
    </location>
</feature>
<dbReference type="PROSITE" id="PS00022">
    <property type="entry name" value="EGF_1"/>
    <property type="match status" value="3"/>
</dbReference>
<dbReference type="SMART" id="SM00181">
    <property type="entry name" value="EGF"/>
    <property type="match status" value="5"/>
</dbReference>
<keyword evidence="4 6" id="KW-1015">Disulfide bond</keyword>
<dbReference type="InterPro" id="IPR013032">
    <property type="entry name" value="EGF-like_CS"/>
</dbReference>
<dbReference type="GO" id="GO:0005509">
    <property type="term" value="F:calcium ion binding"/>
    <property type="evidence" value="ECO:0007669"/>
    <property type="project" value="InterPro"/>
</dbReference>
<protein>
    <recommendedName>
        <fullName evidence="7">EGF-like domain-containing protein</fullName>
    </recommendedName>
</protein>
<dbReference type="AlphaFoldDB" id="A0A7J7FRY7"/>
<dbReference type="GO" id="GO:0009986">
    <property type="term" value="C:cell surface"/>
    <property type="evidence" value="ECO:0007669"/>
    <property type="project" value="TreeGrafter"/>
</dbReference>
<dbReference type="PANTHER" id="PTHR45836">
    <property type="entry name" value="SLIT HOMOLOG"/>
    <property type="match status" value="1"/>
</dbReference>
<dbReference type="InterPro" id="IPR051355">
    <property type="entry name" value="Notch/Slit_guidance"/>
</dbReference>
<dbReference type="PRINTS" id="PR00010">
    <property type="entry name" value="EGFBLOOD"/>
</dbReference>
<evidence type="ECO:0000256" key="1">
    <source>
        <dbReference type="ARBA" id="ARBA00022536"/>
    </source>
</evidence>
<dbReference type="Pfam" id="PF00008">
    <property type="entry name" value="EGF"/>
    <property type="match status" value="2"/>
</dbReference>
<dbReference type="InterPro" id="IPR000152">
    <property type="entry name" value="EGF-type_Asp/Asn_hydroxyl_site"/>
</dbReference>
<proteinExistence type="predicted"/>
<keyword evidence="2" id="KW-0732">Signal</keyword>
<dbReference type="FunFam" id="2.10.25.10:FF:000100">
    <property type="entry name" value="neurogenic locus notch homolog protein 3"/>
    <property type="match status" value="1"/>
</dbReference>
<dbReference type="EMBL" id="JACDTQ010000017">
    <property type="protein sequence ID" value="KAF5929856.1"/>
    <property type="molecule type" value="Genomic_DNA"/>
</dbReference>
<dbReference type="CDD" id="cd00054">
    <property type="entry name" value="EGF_CA"/>
    <property type="match status" value="3"/>
</dbReference>
<keyword evidence="9" id="KW-1185">Reference proteome</keyword>
<keyword evidence="5" id="KW-0325">Glycoprotein</keyword>
<dbReference type="Gene3D" id="2.10.25.10">
    <property type="entry name" value="Laminin"/>
    <property type="match status" value="5"/>
</dbReference>
<evidence type="ECO:0000313" key="9">
    <source>
        <dbReference type="Proteomes" id="UP000551758"/>
    </source>
</evidence>
<keyword evidence="3" id="KW-0677">Repeat</keyword>
<keyword evidence="1 6" id="KW-0245">EGF-like domain</keyword>
<evidence type="ECO:0000256" key="3">
    <source>
        <dbReference type="ARBA" id="ARBA00022737"/>
    </source>
</evidence>
<dbReference type="Proteomes" id="UP000551758">
    <property type="component" value="Unassembled WGS sequence"/>
</dbReference>
<dbReference type="GO" id="GO:0043235">
    <property type="term" value="C:receptor complex"/>
    <property type="evidence" value="ECO:0007669"/>
    <property type="project" value="TreeGrafter"/>
</dbReference>